<feature type="transmembrane region" description="Helical" evidence="1">
    <location>
        <begin position="12"/>
        <end position="31"/>
    </location>
</feature>
<dbReference type="Pfam" id="PF13116">
    <property type="entry name" value="YhdP"/>
    <property type="match status" value="1"/>
</dbReference>
<keyword evidence="1" id="KW-0472">Membrane</keyword>
<dbReference type="PANTHER" id="PTHR38690">
    <property type="entry name" value="PROTEASE-RELATED"/>
    <property type="match status" value="1"/>
</dbReference>
<evidence type="ECO:0000313" key="4">
    <source>
        <dbReference type="Proteomes" id="UP001595630"/>
    </source>
</evidence>
<name>A0ABV7T3T1_9GAMM</name>
<protein>
    <submittedName>
        <fullName evidence="3">YhdP family protein</fullName>
    </submittedName>
</protein>
<reference evidence="4" key="1">
    <citation type="journal article" date="2019" name="Int. J. Syst. Evol. Microbiol.">
        <title>The Global Catalogue of Microorganisms (GCM) 10K type strain sequencing project: providing services to taxonomists for standard genome sequencing and annotation.</title>
        <authorList>
            <consortium name="The Broad Institute Genomics Platform"/>
            <consortium name="The Broad Institute Genome Sequencing Center for Infectious Disease"/>
            <person name="Wu L."/>
            <person name="Ma J."/>
        </authorList>
    </citation>
    <scope>NUCLEOTIDE SEQUENCE [LARGE SCALE GENOMIC DNA]</scope>
    <source>
        <strain evidence="4">KCTC 42447</strain>
    </source>
</reference>
<evidence type="ECO:0000259" key="2">
    <source>
        <dbReference type="Pfam" id="PF13116"/>
    </source>
</evidence>
<organism evidence="3 4">
    <name type="scientific">Stutzerimonas tarimensis</name>
    <dbReference type="NCBI Taxonomy" id="1507735"/>
    <lineage>
        <taxon>Bacteria</taxon>
        <taxon>Pseudomonadati</taxon>
        <taxon>Pseudomonadota</taxon>
        <taxon>Gammaproteobacteria</taxon>
        <taxon>Pseudomonadales</taxon>
        <taxon>Pseudomonadaceae</taxon>
        <taxon>Stutzerimonas</taxon>
    </lineage>
</organism>
<dbReference type="InterPro" id="IPR011836">
    <property type="entry name" value="YhdP"/>
</dbReference>
<accession>A0ABV7T3T1</accession>
<keyword evidence="1" id="KW-0812">Transmembrane</keyword>
<dbReference type="EMBL" id="JBHRXZ010000018">
    <property type="protein sequence ID" value="MFC3607844.1"/>
    <property type="molecule type" value="Genomic_DNA"/>
</dbReference>
<dbReference type="InterPro" id="IPR025263">
    <property type="entry name" value="YhdP_central"/>
</dbReference>
<proteinExistence type="predicted"/>
<feature type="domain" description="YhdP central" evidence="2">
    <location>
        <begin position="12"/>
        <end position="1261"/>
    </location>
</feature>
<keyword evidence="1" id="KW-1133">Transmembrane helix</keyword>
<evidence type="ECO:0000256" key="1">
    <source>
        <dbReference type="SAM" id="Phobius"/>
    </source>
</evidence>
<dbReference type="Proteomes" id="UP001595630">
    <property type="component" value="Unassembled WGS sequence"/>
</dbReference>
<dbReference type="NCBIfam" id="TIGR02099">
    <property type="entry name" value="YhdP family protein"/>
    <property type="match status" value="1"/>
</dbReference>
<comment type="caution">
    <text evidence="3">The sequence shown here is derived from an EMBL/GenBank/DDBJ whole genome shotgun (WGS) entry which is preliminary data.</text>
</comment>
<sequence>MVGARLAAQVSARLCWVLALGVILLGCYVSLGRQLVPLLAEYRLEIQQQAERVLQVPVRIGRVEGQWSRFSPRLVVHDLTLGEGGDALQLERLTAVVDVVETLRSRQISLYALELEAPRLLLEEDAEGSWRLEGWAKAESPSPADPQPVLEGLQRLHRVSVRHGQVTLQPFEQSPRTLNYVDLQLTNSGPSMRLDGRGLLPDGQRLSLSGEARVEPARWWDAELEAFIDLPSSDWSGWWPQRWGGEWPVQRLQAGGRAWLDWDPQGLRRMVLDLQGPRLEAGLGEQPMLLEDVSLRLHLQRRPEGYETVLSNLAFNRDGQRWTLADIGIRQGRREDEAGVTWQLMTKRLELEPLLPLVEALAPLPDPLGAVLADLQPQGTLRNLTLSYEPQALAAQRLHYQANLERVGFSAREWIPGADRLSGSIRGDLGGGELRLNATDVGFHLAQLFPEPWRFEQAAGQLRWTLDEEAITLASPWVQASGEEGHFSGDFLIRLNRDPAREDYMDLRIGLRDGDARFTERFLPSRLTAMNPALVSWLQQAVRGGRVEQGFFTYQGALNPGFPPEARQISLYMKTSGAELAYLPGWPSLQEASGEVWVEGNRARVQVAQGRIFDTRVHDVTARIGAAEPGAPVRLQLDGELDGSLTDGLRLLHEAPLGLADDFAGWQAEGPASGRLALDMQLGGETRPQVVVDLATAGARLSIAEPALRFEQLSGEFRFDSQTGLSGSNWQAQSLGHRVVGRALATGTPARPSSRIEASGVMRWPALRQWLGVEQDLPLQGELPYQLRLTLAGSDSELQVDSSLIGLVIELPAPFGKAAGVRRDSSLRISLGGEERLYGFQHARLAAVAFASAPGDWRGGRGELRLGASNADLPVQPGWRVRGRLAEFDWNAWQAIVGAGSAGDAEPLGEAADLLRDLQIGIGRFEGFGARVEDLAVSLARQGPAWKAELSSQAVEGSILRPDAAGEPMQVELRRLRLSPAVTPEPGSVPASDPLADVDPTTLPALDLSIESLWRGDDPLGSVGLALRPVSGGAESQLDLNLKGLRIGGTLTWRNGRSAYRGRIEGDNIADVLVAWGFARSATSERFNLDVDGHWPGSPVWFSFLHFSGRLDPVLHNGQFVELEGSAQALRVFGLLNFDAIGRRLRLDFSDVLGRGLAYDRVTGQLQAERGLYRTEVPLVLKGPSSDLELRGTLDLAQDRIDAKLLVTLPLTNNLPIAALLAGAPAIGGAIWIADKLLGDRIARFASVQYDVQGPWQAPAITFDRPFESAR</sequence>
<evidence type="ECO:0000313" key="3">
    <source>
        <dbReference type="EMBL" id="MFC3607844.1"/>
    </source>
</evidence>
<dbReference type="PANTHER" id="PTHR38690:SF1">
    <property type="entry name" value="PROTEASE"/>
    <property type="match status" value="1"/>
</dbReference>
<gene>
    <name evidence="3" type="ORF">ACFOMF_08665</name>
</gene>
<dbReference type="PROSITE" id="PS51257">
    <property type="entry name" value="PROKAR_LIPOPROTEIN"/>
    <property type="match status" value="1"/>
</dbReference>
<keyword evidence="4" id="KW-1185">Reference proteome</keyword>